<feature type="transmembrane region" description="Helical" evidence="11">
    <location>
        <begin position="140"/>
        <end position="162"/>
    </location>
</feature>
<dbReference type="AlphaFoldDB" id="A0A5Q0THY8"/>
<feature type="domain" description="Signal transduction histidine kinase internal region" evidence="13">
    <location>
        <begin position="365"/>
        <end position="443"/>
    </location>
</feature>
<dbReference type="GO" id="GO:0005524">
    <property type="term" value="F:ATP binding"/>
    <property type="evidence" value="ECO:0007669"/>
    <property type="project" value="UniProtKB-KW"/>
</dbReference>
<dbReference type="EMBL" id="CP045700">
    <property type="protein sequence ID" value="QGA66261.1"/>
    <property type="molecule type" value="Genomic_DNA"/>
</dbReference>
<dbReference type="Gene3D" id="1.10.1760.20">
    <property type="match status" value="1"/>
</dbReference>
<dbReference type="Pfam" id="PF06580">
    <property type="entry name" value="His_kinase"/>
    <property type="match status" value="1"/>
</dbReference>
<proteinExistence type="predicted"/>
<feature type="transmembrane region" description="Helical" evidence="11">
    <location>
        <begin position="6"/>
        <end position="27"/>
    </location>
</feature>
<accession>A0A5Q0THY8</accession>
<evidence type="ECO:0000256" key="2">
    <source>
        <dbReference type="ARBA" id="ARBA00022475"/>
    </source>
</evidence>
<keyword evidence="16" id="KW-1185">Reference proteome</keyword>
<reference evidence="15 16" key="1">
    <citation type="submission" date="2019-10" db="EMBL/GenBank/DDBJ databases">
        <title>Vibrio sp. nov., isolated from Coralline algae surface.</title>
        <authorList>
            <person name="Geng Y."/>
            <person name="Zhang X."/>
        </authorList>
    </citation>
    <scope>NUCLEOTIDE SEQUENCE [LARGE SCALE GENOMIC DNA]</scope>
    <source>
        <strain evidence="15 16">SM1977</strain>
    </source>
</reference>
<dbReference type="RefSeq" id="WP_153448395.1">
    <property type="nucleotide sequence ID" value="NZ_CP045700.1"/>
</dbReference>
<sequence length="562" mass="62777">MYHSQFLMLFEVLERAALMLTALFLLTQAKLFKNIMNKQASERKTFEVALISLLFIFFAIFSTYTGVEVEGSLINVRIIAIVSGGILFGPWVGLPAGILSGIHRYLIDIDGPTSIPCLITSILAGVLSTVIHKHTEKKDYMCYGIGAGIFCECLTMFLIVMLAKEKELALSIVSNIALPMILGSTCIGLIIKRVQDIDDEKEQAAAQQAKIALDIANQTLPYVHKNDPQSLQKLCEIICKETAADAVSMTNTQDVLAYTGIGVEDYLNNESYLVTDKRISELTQRSIAKRQQTVHNKLQTGRFQSVLIMPLFEGTDVTGTLKIFYTQENKIGQALQEMSKGLSQLISTQLVASRVQQANVMVQKAEFSALQHKINPHFLFNALNAISTLIRIQPDKARSLIANLADFLRYNLERDDDLIDVQHELQQVRDYVAIEQARFGDKLTVSFDIDAVHTKIPCLLIQPLVENAIQHGIQPSRENGEVIISVKQHAEFIRVSVLDTGSGINSDLIDKLKTNKMEKHKIGLINVHQRVYLLYGHGLNIERITLENGRVYTQVSFDITLS</sequence>
<dbReference type="Pfam" id="PF02518">
    <property type="entry name" value="HATPase_c"/>
    <property type="match status" value="1"/>
</dbReference>
<evidence type="ECO:0000259" key="14">
    <source>
        <dbReference type="Pfam" id="PF07694"/>
    </source>
</evidence>
<dbReference type="Proteomes" id="UP000348942">
    <property type="component" value="Chromosome 2"/>
</dbReference>
<dbReference type="GO" id="GO:0000155">
    <property type="term" value="F:phosphorelay sensor kinase activity"/>
    <property type="evidence" value="ECO:0007669"/>
    <property type="project" value="InterPro"/>
</dbReference>
<evidence type="ECO:0000256" key="6">
    <source>
        <dbReference type="ARBA" id="ARBA00022777"/>
    </source>
</evidence>
<keyword evidence="6 15" id="KW-0418">Kinase</keyword>
<evidence type="ECO:0000256" key="8">
    <source>
        <dbReference type="ARBA" id="ARBA00022989"/>
    </source>
</evidence>
<dbReference type="PANTHER" id="PTHR34220">
    <property type="entry name" value="SENSOR HISTIDINE KINASE YPDA"/>
    <property type="match status" value="1"/>
</dbReference>
<evidence type="ECO:0000313" key="15">
    <source>
        <dbReference type="EMBL" id="QGA66261.1"/>
    </source>
</evidence>
<evidence type="ECO:0000256" key="1">
    <source>
        <dbReference type="ARBA" id="ARBA00004651"/>
    </source>
</evidence>
<evidence type="ECO:0000256" key="9">
    <source>
        <dbReference type="ARBA" id="ARBA00023012"/>
    </source>
</evidence>
<feature type="transmembrane region" description="Helical" evidence="11">
    <location>
        <begin position="168"/>
        <end position="191"/>
    </location>
</feature>
<dbReference type="InterPro" id="IPR036890">
    <property type="entry name" value="HATPase_C_sf"/>
</dbReference>
<evidence type="ECO:0000256" key="11">
    <source>
        <dbReference type="SAM" id="Phobius"/>
    </source>
</evidence>
<evidence type="ECO:0000256" key="10">
    <source>
        <dbReference type="ARBA" id="ARBA00023136"/>
    </source>
</evidence>
<evidence type="ECO:0000313" key="16">
    <source>
        <dbReference type="Proteomes" id="UP000348942"/>
    </source>
</evidence>
<dbReference type="GO" id="GO:0071555">
    <property type="term" value="P:cell wall organization"/>
    <property type="evidence" value="ECO:0007669"/>
    <property type="project" value="InterPro"/>
</dbReference>
<keyword evidence="7" id="KW-0067">ATP-binding</keyword>
<name>A0A5Q0THY8_9VIBR</name>
<gene>
    <name evidence="15" type="ORF">GFB47_12520</name>
</gene>
<evidence type="ECO:0000256" key="5">
    <source>
        <dbReference type="ARBA" id="ARBA00022741"/>
    </source>
</evidence>
<dbReference type="InterPro" id="IPR010559">
    <property type="entry name" value="Sig_transdc_His_kin_internal"/>
</dbReference>
<dbReference type="Pfam" id="PF07694">
    <property type="entry name" value="5TM-5TMR_LYT"/>
    <property type="match status" value="1"/>
</dbReference>
<keyword evidence="8 11" id="KW-1133">Transmembrane helix</keyword>
<feature type="domain" description="Signal transduction histidine kinase 5TM receptor LytS transmembrane region" evidence="14">
    <location>
        <begin position="30"/>
        <end position="192"/>
    </location>
</feature>
<dbReference type="InterPro" id="IPR050640">
    <property type="entry name" value="Bact_2-comp_sensor_kinase"/>
</dbReference>
<dbReference type="InterPro" id="IPR003594">
    <property type="entry name" value="HATPase_dom"/>
</dbReference>
<feature type="transmembrane region" description="Helical" evidence="11">
    <location>
        <begin position="73"/>
        <end position="94"/>
    </location>
</feature>
<dbReference type="PANTHER" id="PTHR34220:SF7">
    <property type="entry name" value="SENSOR HISTIDINE KINASE YPDA"/>
    <property type="match status" value="1"/>
</dbReference>
<dbReference type="SUPFAM" id="SSF55874">
    <property type="entry name" value="ATPase domain of HSP90 chaperone/DNA topoisomerase II/histidine kinase"/>
    <property type="match status" value="1"/>
</dbReference>
<evidence type="ECO:0000259" key="13">
    <source>
        <dbReference type="Pfam" id="PF06580"/>
    </source>
</evidence>
<feature type="transmembrane region" description="Helical" evidence="11">
    <location>
        <begin position="48"/>
        <end position="67"/>
    </location>
</feature>
<evidence type="ECO:0000259" key="12">
    <source>
        <dbReference type="Pfam" id="PF02518"/>
    </source>
</evidence>
<keyword evidence="9" id="KW-0902">Two-component regulatory system</keyword>
<comment type="subcellular location">
    <subcellularLocation>
        <location evidence="1">Cell membrane</location>
        <topology evidence="1">Multi-pass membrane protein</topology>
    </subcellularLocation>
</comment>
<feature type="domain" description="Histidine kinase/HSP90-like ATPase" evidence="12">
    <location>
        <begin position="460"/>
        <end position="541"/>
    </location>
</feature>
<keyword evidence="4 11" id="KW-0812">Transmembrane</keyword>
<dbReference type="InterPro" id="IPR011620">
    <property type="entry name" value="Sig_transdc_His_kinase_LytS_TM"/>
</dbReference>
<keyword evidence="10 11" id="KW-0472">Membrane</keyword>
<keyword evidence="2" id="KW-1003">Cell membrane</keyword>
<protein>
    <submittedName>
        <fullName evidence="15">Sensor histidine kinase</fullName>
    </submittedName>
</protein>
<organism evidence="15 16">
    <name type="scientific">Vibrio algicola</name>
    <dbReference type="NCBI Taxonomy" id="2662262"/>
    <lineage>
        <taxon>Bacteria</taxon>
        <taxon>Pseudomonadati</taxon>
        <taxon>Pseudomonadota</taxon>
        <taxon>Gammaproteobacteria</taxon>
        <taxon>Vibrionales</taxon>
        <taxon>Vibrionaceae</taxon>
        <taxon>Vibrio</taxon>
    </lineage>
</organism>
<dbReference type="GO" id="GO:0005886">
    <property type="term" value="C:plasma membrane"/>
    <property type="evidence" value="ECO:0007669"/>
    <property type="project" value="UniProtKB-SubCell"/>
</dbReference>
<dbReference type="Gene3D" id="3.30.565.10">
    <property type="entry name" value="Histidine kinase-like ATPase, C-terminal domain"/>
    <property type="match status" value="1"/>
</dbReference>
<keyword evidence="5" id="KW-0547">Nucleotide-binding</keyword>
<evidence type="ECO:0000256" key="4">
    <source>
        <dbReference type="ARBA" id="ARBA00022692"/>
    </source>
</evidence>
<evidence type="ECO:0000256" key="3">
    <source>
        <dbReference type="ARBA" id="ARBA00022679"/>
    </source>
</evidence>
<evidence type="ECO:0000256" key="7">
    <source>
        <dbReference type="ARBA" id="ARBA00022840"/>
    </source>
</evidence>
<keyword evidence="3" id="KW-0808">Transferase</keyword>